<comment type="caution">
    <text evidence="10">The sequence shown here is derived from an EMBL/GenBank/DDBJ whole genome shotgun (WGS) entry which is preliminary data.</text>
</comment>
<evidence type="ECO:0000256" key="5">
    <source>
        <dbReference type="ARBA" id="ARBA00023242"/>
    </source>
</evidence>
<evidence type="ECO:0000313" key="11">
    <source>
        <dbReference type="Proteomes" id="UP000031516"/>
    </source>
</evidence>
<keyword evidence="11" id="KW-1185">Reference proteome</keyword>
<dbReference type="InterPro" id="IPR024943">
    <property type="entry name" value="Enhancer_polycomb"/>
</dbReference>
<keyword evidence="4 7" id="KW-0804">Transcription</keyword>
<feature type="compositionally biased region" description="Low complexity" evidence="8">
    <location>
        <begin position="749"/>
        <end position="773"/>
    </location>
</feature>
<dbReference type="AlphaFoldDB" id="A0A0A8LBM1"/>
<gene>
    <name evidence="10" type="ORF">KLDO_g4691</name>
</gene>
<dbReference type="PANTHER" id="PTHR14898">
    <property type="entry name" value="ENHANCER OF POLYCOMB"/>
    <property type="match status" value="1"/>
</dbReference>
<feature type="domain" description="Enhancer of polycomb-like N-terminal" evidence="9">
    <location>
        <begin position="12"/>
        <end position="165"/>
    </location>
</feature>
<dbReference type="Proteomes" id="UP000031516">
    <property type="component" value="Unassembled WGS sequence"/>
</dbReference>
<evidence type="ECO:0000256" key="1">
    <source>
        <dbReference type="ARBA" id="ARBA00004123"/>
    </source>
</evidence>
<comment type="similarity">
    <text evidence="2 7">Belongs to the enhancer of polycomb family.</text>
</comment>
<feature type="region of interest" description="Disordered" evidence="8">
    <location>
        <begin position="398"/>
        <end position="477"/>
    </location>
</feature>
<accession>A0A0A8LBM1</accession>
<reference evidence="10 11" key="1">
    <citation type="submission" date="2014-03" db="EMBL/GenBank/DDBJ databases">
        <title>The genome of Kluyveromyces dobzhanskii.</title>
        <authorList>
            <person name="Nystedt B."/>
            <person name="Astrom S."/>
        </authorList>
    </citation>
    <scope>NUCLEOTIDE SEQUENCE [LARGE SCALE GENOMIC DNA]</scope>
    <source>
        <strain evidence="10 11">CBS 2104</strain>
    </source>
</reference>
<evidence type="ECO:0000256" key="4">
    <source>
        <dbReference type="ARBA" id="ARBA00023163"/>
    </source>
</evidence>
<evidence type="ECO:0000259" key="9">
    <source>
        <dbReference type="Pfam" id="PF10513"/>
    </source>
</evidence>
<protein>
    <recommendedName>
        <fullName evidence="7">Enhancer of polycomb-like protein</fullName>
    </recommendedName>
</protein>
<feature type="compositionally biased region" description="Low complexity" evidence="8">
    <location>
        <begin position="461"/>
        <end position="477"/>
    </location>
</feature>
<evidence type="ECO:0000256" key="8">
    <source>
        <dbReference type="SAM" id="MobiDB-lite"/>
    </source>
</evidence>
<keyword evidence="3 7" id="KW-0805">Transcription regulation</keyword>
<feature type="compositionally biased region" description="Polar residues" evidence="8">
    <location>
        <begin position="448"/>
        <end position="460"/>
    </location>
</feature>
<keyword evidence="5 7" id="KW-0539">Nucleus</keyword>
<dbReference type="GO" id="GO:0006357">
    <property type="term" value="P:regulation of transcription by RNA polymerase II"/>
    <property type="evidence" value="ECO:0007669"/>
    <property type="project" value="InterPro"/>
</dbReference>
<dbReference type="EMBL" id="CCBQ010000047">
    <property type="protein sequence ID" value="CDO96488.1"/>
    <property type="molecule type" value="Genomic_DNA"/>
</dbReference>
<dbReference type="InterPro" id="IPR019542">
    <property type="entry name" value="Enhancer_polycomb-like_N"/>
</dbReference>
<organism evidence="10 11">
    <name type="scientific">Kluyveromyces dobzhanskii CBS 2104</name>
    <dbReference type="NCBI Taxonomy" id="1427455"/>
    <lineage>
        <taxon>Eukaryota</taxon>
        <taxon>Fungi</taxon>
        <taxon>Dikarya</taxon>
        <taxon>Ascomycota</taxon>
        <taxon>Saccharomycotina</taxon>
        <taxon>Saccharomycetes</taxon>
        <taxon>Saccharomycetales</taxon>
        <taxon>Saccharomycetaceae</taxon>
        <taxon>Kluyveromyces</taxon>
    </lineage>
</organism>
<evidence type="ECO:0000256" key="6">
    <source>
        <dbReference type="ARBA" id="ARBA00025513"/>
    </source>
</evidence>
<evidence type="ECO:0000256" key="3">
    <source>
        <dbReference type="ARBA" id="ARBA00023015"/>
    </source>
</evidence>
<feature type="region of interest" description="Disordered" evidence="8">
    <location>
        <begin position="749"/>
        <end position="801"/>
    </location>
</feature>
<dbReference type="GO" id="GO:0005634">
    <property type="term" value="C:nucleus"/>
    <property type="evidence" value="ECO:0007669"/>
    <property type="project" value="UniProtKB-SubCell"/>
</dbReference>
<dbReference type="GO" id="GO:0035267">
    <property type="term" value="C:NuA4 histone acetyltransferase complex"/>
    <property type="evidence" value="ECO:0007669"/>
    <property type="project" value="InterPro"/>
</dbReference>
<feature type="compositionally biased region" description="Basic and acidic residues" evidence="8">
    <location>
        <begin position="424"/>
        <end position="434"/>
    </location>
</feature>
<sequence>MPAPAVDSSRFRHRKISVKQRLRIYKSHEIKDLEQEDAAAISAQHQQRELMEIETGVEKNEEKEEHLYKILQSNQLRENKKDLFIPTPDASKTWDEFDKFYTGEFKCPASYIQFSAQLEDCCGTLYNMDENDEVFLKELNKSLQSDISEPLTEDEFELIMANFESSIKDRQPFLSMDPESILSFADLKPTMLKNDLGDSGVKKELAKEIGMPEQEPFLTMFDNQRSLGKREKSMVTLVNLFGEKIYDYWKNRKISCNGSDIFPQLKSERNNDKDDNDPYVCFRRRELRQPRKTRRIDVQNSQKLRLLSQQLEYTKELALAVAKRERTALDVLENEKFIFQARVQLKALKRKLGISTDNEDLYATKKQKLVSGVRTIKQQQQILLQKQQQLLQQQQQAAVTSDSSVKRPKSVKTPKVQKDTSSSHGDDKGAELKKKGPKAGSQRHKEQVQTPAQENAQSPPAASGTAGQQQQKQASSQVYVKLPSSKIPDIVLEDVGKLLHSKEKSTRKFVEDKMRKRKQEDGDLFFNLTDDPYNPVFTLSIPDHVRPEDAPFSSVAGSKFEVKRSYYSPNLQNYVAGNAKDIKVFNVDGEIVENNEYKKVEFYNPFDAETHTHSQEFPIAFRRRRGRFNTQYIDQRRSDRNINDMLSQSINFEEIKKQELDNQVIGVYDSKLDGLSRSYYNWKYDSNYNLYGSNFSDEPAKLNQISNDTQVVRFGTMLGSKAYEQLRDATIKYRQEQINTRKKLNSLQHQQLLQKGQQQSNTASNSQSSSPATHQDIQKHTGSIRNESSPPKKSIISNATA</sequence>
<comment type="subcellular location">
    <subcellularLocation>
        <location evidence="1 7">Nucleus</location>
    </subcellularLocation>
</comment>
<comment type="function">
    <text evidence="6">Component of the NuA4 histone acetyltransferase complex which is involved in transcriptional activation of selected genes principally by acetylation of nucleosomal histone H4 and H2A. The NuA4 complex is also involved in DNA repair. Involved in gene silencing by neighboring heterochromatin, blockage of the silencing spreading along the chromosome, and required for cell cycle progression through G2/M.</text>
</comment>
<name>A0A0A8LBM1_9SACH</name>
<evidence type="ECO:0000256" key="7">
    <source>
        <dbReference type="RuleBase" id="RU361124"/>
    </source>
</evidence>
<evidence type="ECO:0000256" key="2">
    <source>
        <dbReference type="ARBA" id="ARBA00008035"/>
    </source>
</evidence>
<proteinExistence type="inferred from homology"/>
<dbReference type="OrthoDB" id="435275at2759"/>
<evidence type="ECO:0000313" key="10">
    <source>
        <dbReference type="EMBL" id="CDO96488.1"/>
    </source>
</evidence>
<feature type="compositionally biased region" description="Polar residues" evidence="8">
    <location>
        <begin position="780"/>
        <end position="801"/>
    </location>
</feature>
<dbReference type="Pfam" id="PF10513">
    <property type="entry name" value="EPL1"/>
    <property type="match status" value="1"/>
</dbReference>